<proteinExistence type="predicted"/>
<dbReference type="Gene3D" id="3.20.20.100">
    <property type="entry name" value="NADP-dependent oxidoreductase domain"/>
    <property type="match status" value="1"/>
</dbReference>
<dbReference type="GO" id="GO:0016491">
    <property type="term" value="F:oxidoreductase activity"/>
    <property type="evidence" value="ECO:0007669"/>
    <property type="project" value="InterPro"/>
</dbReference>
<gene>
    <name evidence="2" type="ORF">UFOPK4248_00514</name>
    <name evidence="3" type="ORF">UFOPK4284_00664</name>
</gene>
<dbReference type="InterPro" id="IPR020471">
    <property type="entry name" value="AKR"/>
</dbReference>
<sequence>MGHFLQSKAREEFVISTKVGRSLIPAPVGSFSHGDWVNVPGLKVEFDYSYEGVMKQFDSSLQRLLMNRVDILLLHDADHYTHGKDQPKMFEQAIAGAIPAMLKLREEGAVKAIGAGFNNIDCLIDIVNQADIDCLLVAGRYTLLEQDGAQELMDLCESRGVSIVLGSIFNSGILATGVKPGARYHYETAKPEVLSKVTAINDVCAEFGVSLPAAAIQFVSAHPAVTSVCIGASNIEQIKNNYRFAAERIPLEFWGELRKKNLISDWAPTPGYLGA</sequence>
<dbReference type="EMBL" id="CAFBQB010000051">
    <property type="protein sequence ID" value="CAB5041858.1"/>
    <property type="molecule type" value="Genomic_DNA"/>
</dbReference>
<evidence type="ECO:0000313" key="2">
    <source>
        <dbReference type="EMBL" id="CAB5041858.1"/>
    </source>
</evidence>
<dbReference type="Pfam" id="PF00248">
    <property type="entry name" value="Aldo_ket_red"/>
    <property type="match status" value="1"/>
</dbReference>
<dbReference type="PANTHER" id="PTHR42686:SF1">
    <property type="entry name" value="GH17980P-RELATED"/>
    <property type="match status" value="1"/>
</dbReference>
<reference evidence="2" key="1">
    <citation type="submission" date="2020-05" db="EMBL/GenBank/DDBJ databases">
        <authorList>
            <person name="Chiriac C."/>
            <person name="Salcher M."/>
            <person name="Ghai R."/>
            <person name="Kavagutti S V."/>
        </authorList>
    </citation>
    <scope>NUCLEOTIDE SEQUENCE</scope>
</reference>
<dbReference type="EMBL" id="CAFBQE010000035">
    <property type="protein sequence ID" value="CAB5048625.1"/>
    <property type="molecule type" value="Genomic_DNA"/>
</dbReference>
<dbReference type="AlphaFoldDB" id="A0A6J7SNN4"/>
<protein>
    <submittedName>
        <fullName evidence="2">Unannotated protein</fullName>
    </submittedName>
</protein>
<dbReference type="PANTHER" id="PTHR42686">
    <property type="entry name" value="GH17980P-RELATED"/>
    <property type="match status" value="1"/>
</dbReference>
<dbReference type="InterPro" id="IPR023210">
    <property type="entry name" value="NADP_OxRdtase_dom"/>
</dbReference>
<dbReference type="InterPro" id="IPR036812">
    <property type="entry name" value="NAD(P)_OxRdtase_dom_sf"/>
</dbReference>
<feature type="domain" description="NADP-dependent oxidoreductase" evidence="1">
    <location>
        <begin position="2"/>
        <end position="260"/>
    </location>
</feature>
<organism evidence="2">
    <name type="scientific">freshwater metagenome</name>
    <dbReference type="NCBI Taxonomy" id="449393"/>
    <lineage>
        <taxon>unclassified sequences</taxon>
        <taxon>metagenomes</taxon>
        <taxon>ecological metagenomes</taxon>
    </lineage>
</organism>
<accession>A0A6J7SNN4</accession>
<dbReference type="SUPFAM" id="SSF51430">
    <property type="entry name" value="NAD(P)-linked oxidoreductase"/>
    <property type="match status" value="1"/>
</dbReference>
<evidence type="ECO:0000313" key="3">
    <source>
        <dbReference type="EMBL" id="CAB5048625.1"/>
    </source>
</evidence>
<name>A0A6J7SNN4_9ZZZZ</name>
<evidence type="ECO:0000259" key="1">
    <source>
        <dbReference type="Pfam" id="PF00248"/>
    </source>
</evidence>
<dbReference type="GO" id="GO:0005829">
    <property type="term" value="C:cytosol"/>
    <property type="evidence" value="ECO:0007669"/>
    <property type="project" value="TreeGrafter"/>
</dbReference>